<keyword evidence="2" id="KW-0946">Virion</keyword>
<evidence type="ECO:0000256" key="1">
    <source>
        <dbReference type="SAM" id="MobiDB-lite"/>
    </source>
</evidence>
<organism evidence="2 3">
    <name type="scientific">Wuhan louse fly virus 6</name>
    <dbReference type="NCBI Taxonomy" id="1608120"/>
    <lineage>
        <taxon>Viruses</taxon>
        <taxon>Riboviria</taxon>
        <taxon>Orthornavirae</taxon>
        <taxon>Negarnaviricota</taxon>
        <taxon>Haploviricotina</taxon>
        <taxon>Monjiviricetes</taxon>
        <taxon>Jingchuvirales</taxon>
        <taxon>Chuviridae</taxon>
        <taxon>Boscovirus</taxon>
        <taxon>Boscovirus hypoboscidae</taxon>
    </lineage>
</organism>
<name>A0A0B5KRB6_9VIRU</name>
<dbReference type="RefSeq" id="YP_009666264.1">
    <property type="nucleotide sequence ID" value="NC_043475.1"/>
</dbReference>
<gene>
    <name evidence="2" type="primary">N</name>
</gene>
<accession>A0A0B5KRB6</accession>
<reference evidence="2 3" key="1">
    <citation type="journal article" date="2015" name="Elife">
        <title>Unprecedented genomic diversity of RNA viruses in arthropods reveals the ancestry of negative-sense RNA viruses.</title>
        <authorList>
            <person name="Li C.X."/>
            <person name="Shi M."/>
            <person name="Tian J.H."/>
            <person name="Lin X.D."/>
            <person name="Kang Y.J."/>
            <person name="Chen L.J."/>
            <person name="Qin X.C."/>
            <person name="Xu J."/>
            <person name="Holmes E.C."/>
            <person name="Zhang Y.Z."/>
        </authorList>
    </citation>
    <scope>NUCLEOTIDE SEQUENCE [LARGE SCALE GENOMIC DNA]</scope>
    <source>
        <strain evidence="2 3">BFJSC-2</strain>
    </source>
</reference>
<evidence type="ECO:0000313" key="2">
    <source>
        <dbReference type="EMBL" id="AJG39071.1"/>
    </source>
</evidence>
<keyword evidence="3" id="KW-1185">Reference proteome</keyword>
<keyword evidence="2" id="KW-0543">Viral nucleoprotein</keyword>
<dbReference type="EMBL" id="KM817607">
    <property type="protein sequence ID" value="AJG39071.1"/>
    <property type="molecule type" value="Viral_cRNA"/>
</dbReference>
<proteinExistence type="predicted"/>
<evidence type="ECO:0000313" key="3">
    <source>
        <dbReference type="Proteomes" id="UP000277466"/>
    </source>
</evidence>
<dbReference type="KEGG" id="vg:40526482"/>
<dbReference type="GeneID" id="40526482"/>
<feature type="region of interest" description="Disordered" evidence="1">
    <location>
        <begin position="1"/>
        <end position="46"/>
    </location>
</feature>
<protein>
    <submittedName>
        <fullName evidence="2">Putative nucleoprotein</fullName>
    </submittedName>
</protein>
<dbReference type="GO" id="GO:0019013">
    <property type="term" value="C:viral nucleocapsid"/>
    <property type="evidence" value="ECO:0007669"/>
    <property type="project" value="UniProtKB-KW"/>
</dbReference>
<dbReference type="Proteomes" id="UP000277466">
    <property type="component" value="Genome"/>
</dbReference>
<sequence>MAEPRQPAANRGAQAPARGQPATPPNGEIVGFTPPGPNNPQHPWYNQSDSVERKRLAYAGKDPFGKTCLVVIDEFRNLPDARKNAVTAVVGFAQALLADRTEDPTLVMMGRLIAETTLPHPTYASPEEVAVMIRRWARALWTKQDRQIEGMRLRMQDYVADRDAGNIITTATSPAAGGQFSHEHNSWAFILWVAERGMTDEMRHLLAISYSYAYIALSRKGTITAEKARSIGQALTREVGIPISFDRTIIPILATAMAARVGDDEYADVFQTWEREITGISLRMQITLAQAAGTGMTALNTIKNALQSFKDFDWAGLAAILPQDADRVTAAFKLVGTDKYFGFRKSYGIAASTGYRSFAWVAKELLIRYGGPEYAGLRDFRGWTNSPLHKDRLRDMVESYKPASDPATLPPYELAEMYAACAAATGV</sequence>